<keyword evidence="9 15" id="KW-0547">Nucleotide-binding</keyword>
<proteinExistence type="predicted"/>
<evidence type="ECO:0000256" key="15">
    <source>
        <dbReference type="PROSITE-ProRule" id="PRU10141"/>
    </source>
</evidence>
<comment type="subcellular location">
    <subcellularLocation>
        <location evidence="2">Cytoplasm</location>
    </subcellularLocation>
</comment>
<feature type="compositionally biased region" description="Polar residues" evidence="16">
    <location>
        <begin position="575"/>
        <end position="592"/>
    </location>
</feature>
<evidence type="ECO:0000256" key="16">
    <source>
        <dbReference type="SAM" id="MobiDB-lite"/>
    </source>
</evidence>
<keyword evidence="10" id="KW-0418">Kinase</keyword>
<keyword evidence="4" id="KW-0963">Cytoplasm</keyword>
<feature type="domain" description="Protein kinase" evidence="17">
    <location>
        <begin position="878"/>
        <end position="1199"/>
    </location>
</feature>
<feature type="region of interest" description="Disordered" evidence="16">
    <location>
        <begin position="715"/>
        <end position="801"/>
    </location>
</feature>
<dbReference type="InParanoid" id="A0A7M7GEE4"/>
<name>A0A7M7GEE4_STRPU</name>
<evidence type="ECO:0000256" key="9">
    <source>
        <dbReference type="ARBA" id="ARBA00022741"/>
    </source>
</evidence>
<feature type="compositionally biased region" description="Polar residues" evidence="16">
    <location>
        <begin position="119"/>
        <end position="144"/>
    </location>
</feature>
<sequence>MQKGAANSRPQIFVGNHRKMLRDISDSLHHLRVNQPSDSSGSGAQLSQNGNHANGSNSGGGGEGVRLQTGGDKSSRRAGYKEKLDIIRNSLPEPGLKMQQYHHQQPSPIPYDEQESGAKVSQISRLYQQQQPKGPDSPDSSIRDGSSYASSTDSSSLSNGSGYRTVPAPHGFKRKSSYDDRGQPLLQSNAAGDALQHPSPYGQQTSRQQIHLGGSDNTRSLSSISSNNSFSDGRSSSIQQQQQAAYPGRSYTSIMAAGDNLAPNSQGMPFAGSVAPGGDSRLQTQWNTMNYSGYPAHSRDSSGQIHITAGRAPPNNLQSTNHNRSVPSMERTKVANMLHIGNNGDIYQSYVNPKRDNSGYVSSLTMSRVPGPADSGYNQITINPEDRTIKRQTVITISTTSSTTYSTGKQFTVSDPMSSHNPPPYPQGRTYNVQAATAAAQGQSIPQSNGYDLGQRHGTMTNATYSVQSTQVSSQLAAQHNPQAGSNVTYNGQSPNMSNHLNVQHGSTSKEQHRSSAHIMILPPDNQPNMYSQDMISAMISKTQPPPSYEFSTQHRQTPNSIQTQAGHIGGQQQRGGTPTMTQQQFNTARLTPQNSQNPSNSSTVFKPIPSQMGGGNVVQIQTQLPQHHQPQPAVVTISRIDPNNDLTGGSKPPPPYRPAAPVQSVEMKTKDLHLKVPVPVPAAVSSTALPGPGYSSPPILQSVRSTTVAKPVLQKAHGPDQPPPARGSSPDTVSTQSTSTQSSSTRSESPLVRPPSLISEISDVGDLESASSDSQPLEKSRIESPVPERRNKGRHKERYEPRVKTYNPQAYKFYMEQHVENILKSHRQRITRRMQLEQEMQRVDLTSGDRDQMRRMLFQKESNYLRLKRAKMNKSMFKKIKTLGIGAFGEVALARKVDTNALYAVKKLRKLDVIQRNQAGHVKAERDILAEADNEWVVKLYYSFQDKDNLYFVMDYIPGGDLMSLLIRLEIFEEDLARFYIAELVLAIESVHKMDFIHRDIKPDNILVDRDGHIKLTDFGLCTGFRWTHDSKYYQKSGHARQDSMEPFDTMDGEKCKCINHFAHKEKELDLSSLDKRPLKTLERRRKRQQERCKAHSLVGTPNYIAPEVLTRTGYTQLCDWWSVGVILYEMLVGQPPFHADSPAETQWKVINWKQCLHIPSQAKLSRDASDFILRLCTGPEERLGKNGVLDIKSHPFFQTIDLDSNIRKMKAPYIPTVRHPTDTSNFDPVSPNKLGSDSSTDSWDSNPNEEENHRQQTDHAFFEFTFRRFFDDNGHPYPMPIDIDSSPGPGEMERSEGDGAAAQSSLDMQDMVYV</sequence>
<dbReference type="SMART" id="SM00220">
    <property type="entry name" value="S_TKc"/>
    <property type="match status" value="1"/>
</dbReference>
<dbReference type="FunFam" id="1.10.510.10:FF:000199">
    <property type="entry name" value="Non-specific serine/threonine protein kinase"/>
    <property type="match status" value="1"/>
</dbReference>
<dbReference type="EC" id="2.7.11.1" evidence="3"/>
<evidence type="ECO:0000256" key="8">
    <source>
        <dbReference type="ARBA" id="ARBA00022723"/>
    </source>
</evidence>
<feature type="compositionally biased region" description="Low complexity" evidence="16">
    <location>
        <begin position="729"/>
        <end position="750"/>
    </location>
</feature>
<evidence type="ECO:0000256" key="5">
    <source>
        <dbReference type="ARBA" id="ARBA00022527"/>
    </source>
</evidence>
<dbReference type="Gene3D" id="3.30.200.20">
    <property type="entry name" value="Phosphorylase Kinase, domain 1"/>
    <property type="match status" value="1"/>
</dbReference>
<keyword evidence="20" id="KW-1185">Reference proteome</keyword>
<evidence type="ECO:0000256" key="13">
    <source>
        <dbReference type="ARBA" id="ARBA00047899"/>
    </source>
</evidence>
<feature type="region of interest" description="Disordered" evidence="16">
    <location>
        <begin position="1218"/>
        <end position="1259"/>
    </location>
</feature>
<dbReference type="GO" id="GO:0007010">
    <property type="term" value="P:cytoskeleton organization"/>
    <property type="evidence" value="ECO:0007669"/>
    <property type="project" value="UniProtKB-ARBA"/>
</dbReference>
<feature type="compositionally biased region" description="Low complexity" evidence="16">
    <location>
        <begin position="47"/>
        <end position="56"/>
    </location>
</feature>
<dbReference type="SUPFAM" id="SSF56112">
    <property type="entry name" value="Protein kinase-like (PK-like)"/>
    <property type="match status" value="1"/>
</dbReference>
<dbReference type="PROSITE" id="PS51285">
    <property type="entry name" value="AGC_KINASE_CTER"/>
    <property type="match status" value="1"/>
</dbReference>
<dbReference type="InterPro" id="IPR008271">
    <property type="entry name" value="Ser/Thr_kinase_AS"/>
</dbReference>
<feature type="domain" description="AGC-kinase C-terminal" evidence="18">
    <location>
        <begin position="1200"/>
        <end position="1278"/>
    </location>
</feature>
<dbReference type="InterPro" id="IPR011009">
    <property type="entry name" value="Kinase-like_dom_sf"/>
</dbReference>
<dbReference type="InterPro" id="IPR049761">
    <property type="entry name" value="LATS1-like_MobB"/>
</dbReference>
<dbReference type="GO" id="GO:0046872">
    <property type="term" value="F:metal ion binding"/>
    <property type="evidence" value="ECO:0007669"/>
    <property type="project" value="UniProtKB-KW"/>
</dbReference>
<dbReference type="GeneID" id="590401"/>
<evidence type="ECO:0000256" key="1">
    <source>
        <dbReference type="ARBA" id="ARBA00001946"/>
    </source>
</evidence>
<dbReference type="CDD" id="cd21778">
    <property type="entry name" value="MobB_LATS1"/>
    <property type="match status" value="1"/>
</dbReference>
<evidence type="ECO:0000256" key="11">
    <source>
        <dbReference type="ARBA" id="ARBA00022840"/>
    </source>
</evidence>
<dbReference type="InterPro" id="IPR000961">
    <property type="entry name" value="AGC-kinase_C"/>
</dbReference>
<evidence type="ECO:0000313" key="20">
    <source>
        <dbReference type="Proteomes" id="UP000007110"/>
    </source>
</evidence>
<evidence type="ECO:0000256" key="6">
    <source>
        <dbReference type="ARBA" id="ARBA00022553"/>
    </source>
</evidence>
<dbReference type="Proteomes" id="UP000007110">
    <property type="component" value="Unassembled WGS sequence"/>
</dbReference>
<dbReference type="CDD" id="cd05598">
    <property type="entry name" value="STKc_LATS"/>
    <property type="match status" value="1"/>
</dbReference>
<comment type="catalytic activity">
    <reaction evidence="14">
        <text>L-seryl-[protein] + ATP = O-phospho-L-seryl-[protein] + ADP + H(+)</text>
        <dbReference type="Rhea" id="RHEA:17989"/>
        <dbReference type="Rhea" id="RHEA-COMP:9863"/>
        <dbReference type="Rhea" id="RHEA-COMP:11604"/>
        <dbReference type="ChEBI" id="CHEBI:15378"/>
        <dbReference type="ChEBI" id="CHEBI:29999"/>
        <dbReference type="ChEBI" id="CHEBI:30616"/>
        <dbReference type="ChEBI" id="CHEBI:83421"/>
        <dbReference type="ChEBI" id="CHEBI:456216"/>
        <dbReference type="EC" id="2.7.11.1"/>
    </reaction>
</comment>
<dbReference type="InterPro" id="IPR050839">
    <property type="entry name" value="Rho-assoc_Ser/Thr_Kinase"/>
</dbReference>
<keyword evidence="11 15" id="KW-0067">ATP-binding</keyword>
<dbReference type="GO" id="GO:0005737">
    <property type="term" value="C:cytoplasm"/>
    <property type="evidence" value="ECO:0007669"/>
    <property type="project" value="UniProtKB-SubCell"/>
</dbReference>
<feature type="compositionally biased region" description="Polar residues" evidence="16">
    <location>
        <begin position="550"/>
        <end position="567"/>
    </location>
</feature>
<keyword evidence="6" id="KW-0597">Phosphoprotein</keyword>
<dbReference type="PROSITE" id="PS00107">
    <property type="entry name" value="PROTEIN_KINASE_ATP"/>
    <property type="match status" value="1"/>
</dbReference>
<feature type="compositionally biased region" description="Low complexity" evidence="16">
    <location>
        <begin position="593"/>
        <end position="603"/>
    </location>
</feature>
<evidence type="ECO:0000256" key="7">
    <source>
        <dbReference type="ARBA" id="ARBA00022679"/>
    </source>
</evidence>
<reference evidence="20" key="1">
    <citation type="submission" date="2015-02" db="EMBL/GenBank/DDBJ databases">
        <title>Genome sequencing for Strongylocentrotus purpuratus.</title>
        <authorList>
            <person name="Murali S."/>
            <person name="Liu Y."/>
            <person name="Vee V."/>
            <person name="English A."/>
            <person name="Wang M."/>
            <person name="Skinner E."/>
            <person name="Han Y."/>
            <person name="Muzny D.M."/>
            <person name="Worley K.C."/>
            <person name="Gibbs R.A."/>
        </authorList>
    </citation>
    <scope>NUCLEOTIDE SEQUENCE</scope>
</reference>
<feature type="compositionally biased region" description="Polar residues" evidence="16">
    <location>
        <begin position="34"/>
        <end position="46"/>
    </location>
</feature>
<dbReference type="Pfam" id="PF00069">
    <property type="entry name" value="Pkinase"/>
    <property type="match status" value="2"/>
</dbReference>
<feature type="compositionally biased region" description="Polar residues" evidence="16">
    <location>
        <begin position="1224"/>
        <end position="1248"/>
    </location>
</feature>
<evidence type="ECO:0000256" key="4">
    <source>
        <dbReference type="ARBA" id="ARBA00022490"/>
    </source>
</evidence>
<dbReference type="GO" id="GO:1900181">
    <property type="term" value="P:negative regulation of protein localization to nucleus"/>
    <property type="evidence" value="ECO:0007669"/>
    <property type="project" value="UniProtKB-ARBA"/>
</dbReference>
<dbReference type="GO" id="GO:0000082">
    <property type="term" value="P:G1/S transition of mitotic cell cycle"/>
    <property type="evidence" value="ECO:0000318"/>
    <property type="project" value="GO_Central"/>
</dbReference>
<dbReference type="PANTHER" id="PTHR22988:SF76">
    <property type="entry name" value="CHROMOSOME UNDETERMINED SCAFFOLD_135, WHOLE GENOME SHOTGUN SEQUENCE"/>
    <property type="match status" value="1"/>
</dbReference>
<dbReference type="KEGG" id="spu:590401"/>
<dbReference type="GO" id="GO:0005524">
    <property type="term" value="F:ATP binding"/>
    <property type="evidence" value="ECO:0007669"/>
    <property type="project" value="UniProtKB-UniRule"/>
</dbReference>
<feature type="region of interest" description="Disordered" evidence="16">
    <location>
        <begin position="1275"/>
        <end position="1316"/>
    </location>
</feature>
<dbReference type="GO" id="GO:0035329">
    <property type="term" value="P:hippo signaling"/>
    <property type="evidence" value="ECO:0000318"/>
    <property type="project" value="GO_Central"/>
</dbReference>
<dbReference type="Gene3D" id="1.10.510.10">
    <property type="entry name" value="Transferase(Phosphotransferase) domain 1"/>
    <property type="match status" value="2"/>
</dbReference>
<evidence type="ECO:0000256" key="3">
    <source>
        <dbReference type="ARBA" id="ARBA00012513"/>
    </source>
</evidence>
<keyword evidence="8" id="KW-0479">Metal-binding</keyword>
<dbReference type="GO" id="GO:0043065">
    <property type="term" value="P:positive regulation of apoptotic process"/>
    <property type="evidence" value="ECO:0000318"/>
    <property type="project" value="GO_Central"/>
</dbReference>
<keyword evidence="5" id="KW-0723">Serine/threonine-protein kinase</keyword>
<dbReference type="OrthoDB" id="3638488at2759"/>
<evidence type="ECO:0000256" key="10">
    <source>
        <dbReference type="ARBA" id="ARBA00022777"/>
    </source>
</evidence>
<feature type="compositionally biased region" description="Low complexity" evidence="16">
    <location>
        <begin position="145"/>
        <end position="162"/>
    </location>
</feature>
<dbReference type="RefSeq" id="XP_003723560.2">
    <property type="nucleotide sequence ID" value="XM_003723512.3"/>
</dbReference>
<dbReference type="FunFam" id="1.10.510.10:FF:000024">
    <property type="entry name" value="Probable serine/threonine-protein kinase cot-1"/>
    <property type="match status" value="1"/>
</dbReference>
<feature type="compositionally biased region" description="Basic and acidic residues" evidence="16">
    <location>
        <begin position="777"/>
        <end position="791"/>
    </location>
</feature>
<keyword evidence="7" id="KW-0808">Transferase</keyword>
<dbReference type="GO" id="GO:0046620">
    <property type="term" value="P:regulation of organ growth"/>
    <property type="evidence" value="ECO:0000318"/>
    <property type="project" value="GO_Central"/>
</dbReference>
<dbReference type="OMA" id="NTILEHN"/>
<evidence type="ECO:0000256" key="12">
    <source>
        <dbReference type="ARBA" id="ARBA00022842"/>
    </source>
</evidence>
<dbReference type="InterPro" id="IPR017441">
    <property type="entry name" value="Protein_kinase_ATP_BS"/>
</dbReference>
<dbReference type="InterPro" id="IPR000719">
    <property type="entry name" value="Prot_kinase_dom"/>
</dbReference>
<dbReference type="PROSITE" id="PS50011">
    <property type="entry name" value="PROTEIN_KINASE_DOM"/>
    <property type="match status" value="1"/>
</dbReference>
<dbReference type="GO" id="GO:0071944">
    <property type="term" value="C:cell periphery"/>
    <property type="evidence" value="ECO:0007669"/>
    <property type="project" value="UniProtKB-ARBA"/>
</dbReference>
<accession>A0A7M7GEE4</accession>
<evidence type="ECO:0000256" key="14">
    <source>
        <dbReference type="ARBA" id="ARBA00048679"/>
    </source>
</evidence>
<dbReference type="PANTHER" id="PTHR22988">
    <property type="entry name" value="MYOTONIC DYSTROPHY S/T KINASE-RELATED"/>
    <property type="match status" value="1"/>
</dbReference>
<keyword evidence="12" id="KW-0460">Magnesium</keyword>
<evidence type="ECO:0000256" key="2">
    <source>
        <dbReference type="ARBA" id="ARBA00004496"/>
    </source>
</evidence>
<feature type="binding site" evidence="15">
    <location>
        <position position="908"/>
    </location>
    <ligand>
        <name>ATP</name>
        <dbReference type="ChEBI" id="CHEBI:30616"/>
    </ligand>
</feature>
<feature type="region of interest" description="Disordered" evidence="16">
    <location>
        <begin position="542"/>
        <end position="616"/>
    </location>
</feature>
<reference evidence="19" key="2">
    <citation type="submission" date="2021-01" db="UniProtKB">
        <authorList>
            <consortium name="EnsemblMetazoa"/>
        </authorList>
    </citation>
    <scope>IDENTIFICATION</scope>
</reference>
<feature type="region of interest" description="Disordered" evidence="16">
    <location>
        <begin position="640"/>
        <end position="662"/>
    </location>
</feature>
<evidence type="ECO:0000259" key="18">
    <source>
        <dbReference type="PROSITE" id="PS51285"/>
    </source>
</evidence>
<comment type="catalytic activity">
    <reaction evidence="13">
        <text>L-threonyl-[protein] + ATP = O-phospho-L-threonyl-[protein] + ADP + H(+)</text>
        <dbReference type="Rhea" id="RHEA:46608"/>
        <dbReference type="Rhea" id="RHEA-COMP:11060"/>
        <dbReference type="Rhea" id="RHEA-COMP:11605"/>
        <dbReference type="ChEBI" id="CHEBI:15378"/>
        <dbReference type="ChEBI" id="CHEBI:30013"/>
        <dbReference type="ChEBI" id="CHEBI:30616"/>
        <dbReference type="ChEBI" id="CHEBI:61977"/>
        <dbReference type="ChEBI" id="CHEBI:456216"/>
        <dbReference type="EC" id="2.7.11.1"/>
    </reaction>
</comment>
<feature type="compositionally biased region" description="Low complexity" evidence="16">
    <location>
        <begin position="215"/>
        <end position="245"/>
    </location>
</feature>
<organism evidence="19 20">
    <name type="scientific">Strongylocentrotus purpuratus</name>
    <name type="common">Purple sea urchin</name>
    <dbReference type="NCBI Taxonomy" id="7668"/>
    <lineage>
        <taxon>Eukaryota</taxon>
        <taxon>Metazoa</taxon>
        <taxon>Echinodermata</taxon>
        <taxon>Eleutherozoa</taxon>
        <taxon>Echinozoa</taxon>
        <taxon>Echinoidea</taxon>
        <taxon>Euechinoidea</taxon>
        <taxon>Echinacea</taxon>
        <taxon>Camarodonta</taxon>
        <taxon>Echinidea</taxon>
        <taxon>Strongylocentrotidae</taxon>
        <taxon>Strongylocentrotus</taxon>
    </lineage>
</organism>
<evidence type="ECO:0000313" key="19">
    <source>
        <dbReference type="EnsemblMetazoa" id="XP_003723560"/>
    </source>
</evidence>
<feature type="region of interest" description="Disordered" evidence="16">
    <location>
        <begin position="24"/>
        <end position="249"/>
    </location>
</feature>
<evidence type="ECO:0000259" key="17">
    <source>
        <dbReference type="PROSITE" id="PS50011"/>
    </source>
</evidence>
<protein>
    <recommendedName>
        <fullName evidence="3">non-specific serine/threonine protein kinase</fullName>
        <ecNumber evidence="3">2.7.11.1</ecNumber>
    </recommendedName>
</protein>
<dbReference type="EnsemblMetazoa" id="XM_003723512">
    <property type="protein sequence ID" value="XP_003723560"/>
    <property type="gene ID" value="LOC590401"/>
</dbReference>
<dbReference type="PROSITE" id="PS00108">
    <property type="entry name" value="PROTEIN_KINASE_ST"/>
    <property type="match status" value="1"/>
</dbReference>
<feature type="compositionally biased region" description="Basic and acidic residues" evidence="16">
    <location>
        <begin position="73"/>
        <end position="86"/>
    </location>
</feature>
<dbReference type="GO" id="GO:0004674">
    <property type="term" value="F:protein serine/threonine kinase activity"/>
    <property type="evidence" value="ECO:0000318"/>
    <property type="project" value="GO_Central"/>
</dbReference>
<comment type="cofactor">
    <cofactor evidence="1">
        <name>Mg(2+)</name>
        <dbReference type="ChEBI" id="CHEBI:18420"/>
    </cofactor>
</comment>
<dbReference type="FunFam" id="3.30.200.20:FF:000391">
    <property type="entry name" value="Large tumor suppressor kinase 1"/>
    <property type="match status" value="1"/>
</dbReference>